<evidence type="ECO:0000256" key="1">
    <source>
        <dbReference type="SAM" id="MobiDB-lite"/>
    </source>
</evidence>
<sequence length="144" mass="16509">MRKSINTVKNVVNKVTEKVITLKDKLNGLTPHQTNLNLGKSSSSSSSPIQTKERPRTADYIRAEINRYYDRVPFKGHQQDLVTKFTLFRNELIKKLKKINKKDGLNLPRTPTRTPTRTLGGRKIKSNTPKKKVKSNKLIIKTLK</sequence>
<proteinExistence type="predicted"/>
<evidence type="ECO:0000313" key="2">
    <source>
        <dbReference type="EMBL" id="QHU29294.1"/>
    </source>
</evidence>
<dbReference type="EMBL" id="MN740484">
    <property type="protein sequence ID" value="QHU29294.1"/>
    <property type="molecule type" value="Genomic_DNA"/>
</dbReference>
<reference evidence="2" key="1">
    <citation type="journal article" date="2020" name="Nature">
        <title>Giant virus diversity and host interactions through global metagenomics.</title>
        <authorList>
            <person name="Schulz F."/>
            <person name="Roux S."/>
            <person name="Paez-Espino D."/>
            <person name="Jungbluth S."/>
            <person name="Walsh D.A."/>
            <person name="Denef V.J."/>
            <person name="McMahon K.D."/>
            <person name="Konstantinidis K.T."/>
            <person name="Eloe-Fadrosh E.A."/>
            <person name="Kyrpides N.C."/>
            <person name="Woyke T."/>
        </authorList>
    </citation>
    <scope>NUCLEOTIDE SEQUENCE</scope>
    <source>
        <strain evidence="2">GVMAG-M-3300027804-47</strain>
    </source>
</reference>
<name>A0A6C0LIC4_9ZZZZ</name>
<accession>A0A6C0LIC4</accession>
<dbReference type="AlphaFoldDB" id="A0A6C0LIC4"/>
<protein>
    <submittedName>
        <fullName evidence="2">Uncharacterized protein</fullName>
    </submittedName>
</protein>
<feature type="compositionally biased region" description="Polar residues" evidence="1">
    <location>
        <begin position="31"/>
        <end position="40"/>
    </location>
</feature>
<feature type="region of interest" description="Disordered" evidence="1">
    <location>
        <begin position="31"/>
        <end position="56"/>
    </location>
</feature>
<organism evidence="2">
    <name type="scientific">viral metagenome</name>
    <dbReference type="NCBI Taxonomy" id="1070528"/>
    <lineage>
        <taxon>unclassified sequences</taxon>
        <taxon>metagenomes</taxon>
        <taxon>organismal metagenomes</taxon>
    </lineage>
</organism>